<reference evidence="7" key="1">
    <citation type="submission" date="2023-03" db="EMBL/GenBank/DDBJ databases">
        <title>Massive genome expansion in bonnet fungi (Mycena s.s.) driven by repeated elements and novel gene families across ecological guilds.</title>
        <authorList>
            <consortium name="Lawrence Berkeley National Laboratory"/>
            <person name="Harder C.B."/>
            <person name="Miyauchi S."/>
            <person name="Viragh M."/>
            <person name="Kuo A."/>
            <person name="Thoen E."/>
            <person name="Andreopoulos B."/>
            <person name="Lu D."/>
            <person name="Skrede I."/>
            <person name="Drula E."/>
            <person name="Henrissat B."/>
            <person name="Morin E."/>
            <person name="Kohler A."/>
            <person name="Barry K."/>
            <person name="LaButti K."/>
            <person name="Morin E."/>
            <person name="Salamov A."/>
            <person name="Lipzen A."/>
            <person name="Mereny Z."/>
            <person name="Hegedus B."/>
            <person name="Baldrian P."/>
            <person name="Stursova M."/>
            <person name="Weitz H."/>
            <person name="Taylor A."/>
            <person name="Grigoriev I.V."/>
            <person name="Nagy L.G."/>
            <person name="Martin F."/>
            <person name="Kauserud H."/>
        </authorList>
    </citation>
    <scope>NUCLEOTIDE SEQUENCE</scope>
    <source>
        <strain evidence="7">9144</strain>
    </source>
</reference>
<protein>
    <recommendedName>
        <fullName evidence="6">RFX-type winged-helix domain-containing protein</fullName>
    </recommendedName>
</protein>
<dbReference type="GO" id="GO:0016586">
    <property type="term" value="C:RSC-type complex"/>
    <property type="evidence" value="ECO:0007669"/>
    <property type="project" value="TreeGrafter"/>
</dbReference>
<dbReference type="InterPro" id="IPR052406">
    <property type="entry name" value="Chromatin_Remodeling_Comp"/>
</dbReference>
<feature type="compositionally biased region" description="Acidic residues" evidence="5">
    <location>
        <begin position="584"/>
        <end position="593"/>
    </location>
</feature>
<evidence type="ECO:0000256" key="1">
    <source>
        <dbReference type="ARBA" id="ARBA00022853"/>
    </source>
</evidence>
<sequence length="645" mass="72241">MYTPTRTGGTSYYRQTTYAPAQAQPQQPRVATTIDGYERWYTDPIPHNRMTLSLRSGIHQEVHWALDRLLRLCSNEFLFTKTPGVIDALFEWPEWYINEGFKASTDEQSLFSPPPDLATKRRHALDSLFILRNAAFTDANAQELIYHPRSMPLLCGALSRLNADLDDHAEFLLNTVDLFHCLAAGYVIGSAHVRTMWNPIPALSRIAATSKNRSLIISSLATLTVLFNNTQNMSQLSADSPALEAALRYLPLFIDKPLIDTSVNFLYSHLSHPAMAKEFLLHPKMPSALKLLVSFILSEQIEEIVKMDVTGTVHTIPSATPMIRDHELTKEELETLLMQSEPQRCFDWMKIMFVPKADGEMTQVDFWNLYKDVFSPYSNEHPLLVASDVIKNVSVVFPAAQAMVLPGAVQKFVVRGVDRRKVTVATERFKCLWDKSECPVPAFASPGHLFDHILEHLAKIDTAECPCLWSSCAQHPIPRAALRQHILTHISSLQPPLKPPSQSELITLPSADSPYPIKDPTSRPAPPPHSAIVSFKQSIDAPPSSDALTALLCIRILFRASFASTETAPRADADHFGFPGFVEGADEPEDESRDEMPVDKEREGEMRGQKAFIGVRRLMEGIHIKDEALMGWITEMVDAGIYGVY</sequence>
<evidence type="ECO:0000256" key="5">
    <source>
        <dbReference type="SAM" id="MobiDB-lite"/>
    </source>
</evidence>
<feature type="region of interest" description="Disordered" evidence="5">
    <location>
        <begin position="583"/>
        <end position="606"/>
    </location>
</feature>
<dbReference type="AlphaFoldDB" id="A0AAD7E377"/>
<feature type="region of interest" description="Disordered" evidence="5">
    <location>
        <begin position="493"/>
        <end position="531"/>
    </location>
</feature>
<organism evidence="7 8">
    <name type="scientific">Mycena pura</name>
    <dbReference type="NCBI Taxonomy" id="153505"/>
    <lineage>
        <taxon>Eukaryota</taxon>
        <taxon>Fungi</taxon>
        <taxon>Dikarya</taxon>
        <taxon>Basidiomycota</taxon>
        <taxon>Agaricomycotina</taxon>
        <taxon>Agaricomycetes</taxon>
        <taxon>Agaricomycetidae</taxon>
        <taxon>Agaricales</taxon>
        <taxon>Marasmiineae</taxon>
        <taxon>Mycenaceae</taxon>
        <taxon>Mycena</taxon>
    </lineage>
</organism>
<dbReference type="InterPro" id="IPR016024">
    <property type="entry name" value="ARM-type_fold"/>
</dbReference>
<dbReference type="GO" id="GO:0006355">
    <property type="term" value="P:regulation of DNA-templated transcription"/>
    <property type="evidence" value="ECO:0007669"/>
    <property type="project" value="InterPro"/>
</dbReference>
<feature type="compositionally biased region" description="Basic and acidic residues" evidence="5">
    <location>
        <begin position="594"/>
        <end position="606"/>
    </location>
</feature>
<keyword evidence="3" id="KW-0804">Transcription</keyword>
<evidence type="ECO:0000259" key="6">
    <source>
        <dbReference type="PROSITE" id="PS51526"/>
    </source>
</evidence>
<proteinExistence type="predicted"/>
<dbReference type="Proteomes" id="UP001219525">
    <property type="component" value="Unassembled WGS sequence"/>
</dbReference>
<accession>A0AAD7E377</accession>
<dbReference type="GO" id="GO:0003677">
    <property type="term" value="F:DNA binding"/>
    <property type="evidence" value="ECO:0007669"/>
    <property type="project" value="InterPro"/>
</dbReference>
<comment type="caution">
    <text evidence="7">The sequence shown here is derived from an EMBL/GenBank/DDBJ whole genome shotgun (WGS) entry which is preliminary data.</text>
</comment>
<dbReference type="PANTHER" id="PTHR22970:SF14">
    <property type="entry name" value="AT-RICH INTERACTIVE DOMAIN-CONTAINING PROTEIN 2"/>
    <property type="match status" value="1"/>
</dbReference>
<evidence type="ECO:0000256" key="3">
    <source>
        <dbReference type="ARBA" id="ARBA00023163"/>
    </source>
</evidence>
<keyword evidence="2" id="KW-0805">Transcription regulation</keyword>
<keyword evidence="4" id="KW-0539">Nucleus</keyword>
<dbReference type="SUPFAM" id="SSF48371">
    <property type="entry name" value="ARM repeat"/>
    <property type="match status" value="1"/>
</dbReference>
<dbReference type="InterPro" id="IPR003150">
    <property type="entry name" value="DNA-bd_RFX"/>
</dbReference>
<evidence type="ECO:0000256" key="2">
    <source>
        <dbReference type="ARBA" id="ARBA00023015"/>
    </source>
</evidence>
<dbReference type="GO" id="GO:0006325">
    <property type="term" value="P:chromatin organization"/>
    <property type="evidence" value="ECO:0007669"/>
    <property type="project" value="UniProtKB-KW"/>
</dbReference>
<evidence type="ECO:0000256" key="4">
    <source>
        <dbReference type="ARBA" id="ARBA00023242"/>
    </source>
</evidence>
<dbReference type="PANTHER" id="PTHR22970">
    <property type="entry name" value="AT-RICH INTERACTIVE DOMAIN-CONTAINING PROTEIN 2"/>
    <property type="match status" value="1"/>
</dbReference>
<keyword evidence="8" id="KW-1185">Reference proteome</keyword>
<dbReference type="PROSITE" id="PS51526">
    <property type="entry name" value="RFX_DBD"/>
    <property type="match status" value="1"/>
</dbReference>
<gene>
    <name evidence="7" type="ORF">GGX14DRAFT_349525</name>
</gene>
<keyword evidence="1" id="KW-0156">Chromatin regulator</keyword>
<feature type="domain" description="RFX-type winged-helix" evidence="6">
    <location>
        <begin position="345"/>
        <end position="421"/>
    </location>
</feature>
<name>A0AAD7E377_9AGAR</name>
<dbReference type="EMBL" id="JARJCW010000004">
    <property type="protein sequence ID" value="KAJ7225348.1"/>
    <property type="molecule type" value="Genomic_DNA"/>
</dbReference>
<feature type="compositionally biased region" description="Low complexity" evidence="5">
    <location>
        <begin position="493"/>
        <end position="503"/>
    </location>
</feature>
<evidence type="ECO:0000313" key="8">
    <source>
        <dbReference type="Proteomes" id="UP001219525"/>
    </source>
</evidence>
<evidence type="ECO:0000313" key="7">
    <source>
        <dbReference type="EMBL" id="KAJ7225348.1"/>
    </source>
</evidence>